<proteinExistence type="predicted"/>
<evidence type="ECO:0000313" key="1">
    <source>
        <dbReference type="EMBL" id="KXH65346.1"/>
    </source>
</evidence>
<gene>
    <name evidence="1" type="ORF">CNYM01_00923</name>
</gene>
<evidence type="ECO:0000313" key="2">
    <source>
        <dbReference type="Proteomes" id="UP000070054"/>
    </source>
</evidence>
<protein>
    <submittedName>
        <fullName evidence="1">Uncharacterized protein</fullName>
    </submittedName>
</protein>
<reference evidence="1 2" key="1">
    <citation type="submission" date="2014-02" db="EMBL/GenBank/DDBJ databases">
        <title>The genome sequence of Colletotrichum nymphaeae SA-01.</title>
        <authorList>
            <person name="Baroncelli R."/>
            <person name="Thon M.R."/>
        </authorList>
    </citation>
    <scope>NUCLEOTIDE SEQUENCE [LARGE SCALE GENOMIC DNA]</scope>
    <source>
        <strain evidence="1 2">SA-01</strain>
    </source>
</reference>
<dbReference type="EMBL" id="JEMN01000003">
    <property type="protein sequence ID" value="KXH65346.1"/>
    <property type="molecule type" value="Genomic_DNA"/>
</dbReference>
<sequence>MSGRTPLRFRIRRRYAYLQSADIPEAMSHWPRLGAGQRNPQLPRDSMTGWWLGCIMTPWGHYQSQDDHFQLQTSPTAVIRAGRGRR</sequence>
<name>A0A135UY69_9PEZI</name>
<dbReference type="AlphaFoldDB" id="A0A135UY69"/>
<accession>A0A135UY69</accession>
<keyword evidence="2" id="KW-1185">Reference proteome</keyword>
<comment type="caution">
    <text evidence="1">The sequence shown here is derived from an EMBL/GenBank/DDBJ whole genome shotgun (WGS) entry which is preliminary data.</text>
</comment>
<dbReference type="Proteomes" id="UP000070054">
    <property type="component" value="Unassembled WGS sequence"/>
</dbReference>
<organism evidence="1 2">
    <name type="scientific">Colletotrichum nymphaeae SA-01</name>
    <dbReference type="NCBI Taxonomy" id="1460502"/>
    <lineage>
        <taxon>Eukaryota</taxon>
        <taxon>Fungi</taxon>
        <taxon>Dikarya</taxon>
        <taxon>Ascomycota</taxon>
        <taxon>Pezizomycotina</taxon>
        <taxon>Sordariomycetes</taxon>
        <taxon>Hypocreomycetidae</taxon>
        <taxon>Glomerellales</taxon>
        <taxon>Glomerellaceae</taxon>
        <taxon>Colletotrichum</taxon>
        <taxon>Colletotrichum acutatum species complex</taxon>
    </lineage>
</organism>